<evidence type="ECO:0000256" key="1">
    <source>
        <dbReference type="SAM" id="MobiDB-lite"/>
    </source>
</evidence>
<sequence length="117" mass="12707">MVGYHPSRSKHVKRFTTTQIATIEENVMGHEYQGMRGEKGKTRKKGGRGQMGRKGTPSRRAESLNNSPVVCTKCSVSHAIIRGRGQPSVENSLGQSLIPKAQNSGREGTKISTISSI</sequence>
<proteinExistence type="predicted"/>
<gene>
    <name evidence="2" type="ORF">CDAR_10371</name>
</gene>
<feature type="region of interest" description="Disordered" evidence="1">
    <location>
        <begin position="28"/>
        <end position="66"/>
    </location>
</feature>
<dbReference type="Proteomes" id="UP001054837">
    <property type="component" value="Unassembled WGS sequence"/>
</dbReference>
<keyword evidence="3" id="KW-1185">Reference proteome</keyword>
<comment type="caution">
    <text evidence="2">The sequence shown here is derived from an EMBL/GenBank/DDBJ whole genome shotgun (WGS) entry which is preliminary data.</text>
</comment>
<dbReference type="AlphaFoldDB" id="A0AAV4RWM3"/>
<organism evidence="2 3">
    <name type="scientific">Caerostris darwini</name>
    <dbReference type="NCBI Taxonomy" id="1538125"/>
    <lineage>
        <taxon>Eukaryota</taxon>
        <taxon>Metazoa</taxon>
        <taxon>Ecdysozoa</taxon>
        <taxon>Arthropoda</taxon>
        <taxon>Chelicerata</taxon>
        <taxon>Arachnida</taxon>
        <taxon>Araneae</taxon>
        <taxon>Araneomorphae</taxon>
        <taxon>Entelegynae</taxon>
        <taxon>Araneoidea</taxon>
        <taxon>Araneidae</taxon>
        <taxon>Caerostris</taxon>
    </lineage>
</organism>
<feature type="compositionally biased region" description="Polar residues" evidence="1">
    <location>
        <begin position="88"/>
        <end position="117"/>
    </location>
</feature>
<protein>
    <submittedName>
        <fullName evidence="2">Uncharacterized protein</fullName>
    </submittedName>
</protein>
<name>A0AAV4RWM3_9ARAC</name>
<accession>A0AAV4RWM3</accession>
<reference evidence="2 3" key="1">
    <citation type="submission" date="2021-06" db="EMBL/GenBank/DDBJ databases">
        <title>Caerostris darwini draft genome.</title>
        <authorList>
            <person name="Kono N."/>
            <person name="Arakawa K."/>
        </authorList>
    </citation>
    <scope>NUCLEOTIDE SEQUENCE [LARGE SCALE GENOMIC DNA]</scope>
</reference>
<feature type="region of interest" description="Disordered" evidence="1">
    <location>
        <begin position="86"/>
        <end position="117"/>
    </location>
</feature>
<dbReference type="EMBL" id="BPLQ01006727">
    <property type="protein sequence ID" value="GIY24680.1"/>
    <property type="molecule type" value="Genomic_DNA"/>
</dbReference>
<evidence type="ECO:0000313" key="2">
    <source>
        <dbReference type="EMBL" id="GIY24680.1"/>
    </source>
</evidence>
<evidence type="ECO:0000313" key="3">
    <source>
        <dbReference type="Proteomes" id="UP001054837"/>
    </source>
</evidence>